<dbReference type="NCBIfam" id="NF000908">
    <property type="entry name" value="PRK00089.1"/>
    <property type="match status" value="1"/>
</dbReference>
<dbReference type="InterPro" id="IPR005662">
    <property type="entry name" value="GTPase_Era-like"/>
</dbReference>
<feature type="region of interest" description="G3" evidence="7">
    <location>
        <begin position="59"/>
        <end position="62"/>
    </location>
</feature>
<dbReference type="NCBIfam" id="TIGR00436">
    <property type="entry name" value="era"/>
    <property type="match status" value="1"/>
</dbReference>
<keyword evidence="5 6" id="KW-0342">GTP-binding</keyword>
<dbReference type="RefSeq" id="WP_006689255.1">
    <property type="nucleotide sequence ID" value="NZ_CAMQQM010000017.1"/>
</dbReference>
<dbReference type="PROSITE" id="PS51713">
    <property type="entry name" value="G_ERA"/>
    <property type="match status" value="1"/>
</dbReference>
<keyword evidence="6" id="KW-1003">Cell membrane</keyword>
<dbReference type="Proteomes" id="UP000197054">
    <property type="component" value="Chromosome"/>
</dbReference>
<dbReference type="GO" id="GO:0005525">
    <property type="term" value="F:GTP binding"/>
    <property type="evidence" value="ECO:0007669"/>
    <property type="project" value="UniProtKB-UniRule"/>
</dbReference>
<feature type="binding site" evidence="6">
    <location>
        <begin position="12"/>
        <end position="19"/>
    </location>
    <ligand>
        <name>GTP</name>
        <dbReference type="ChEBI" id="CHEBI:37565"/>
    </ligand>
</feature>
<reference evidence="11 12" key="1">
    <citation type="submission" date="2017-06" db="EMBL/GenBank/DDBJ databases">
        <title>Genome Sequencing and Comparative Genomics Analysis of Five Ureaplasma Urealyticums with Different Drug Resistance.</title>
        <authorList>
            <person name="Ma L."/>
            <person name="Jia T."/>
        </authorList>
    </citation>
    <scope>NUCLEOTIDE SEQUENCE [LARGE SCALE GENOMIC DNA]</scope>
    <source>
        <strain evidence="12">hebnu uu3</strain>
    </source>
</reference>
<keyword evidence="6" id="KW-0963">Cytoplasm</keyword>
<feature type="domain" description="KH type-2" evidence="9">
    <location>
        <begin position="204"/>
        <end position="282"/>
    </location>
</feature>
<dbReference type="EMBL" id="CP021991">
    <property type="protein sequence ID" value="ASD30148.1"/>
    <property type="molecule type" value="Genomic_DNA"/>
</dbReference>
<evidence type="ECO:0000256" key="8">
    <source>
        <dbReference type="RuleBase" id="RU003761"/>
    </source>
</evidence>
<dbReference type="Pfam" id="PF07650">
    <property type="entry name" value="KH_2"/>
    <property type="match status" value="1"/>
</dbReference>
<proteinExistence type="inferred from homology"/>
<dbReference type="HAMAP" id="MF_00367">
    <property type="entry name" value="GTPase_Era"/>
    <property type="match status" value="1"/>
</dbReference>
<dbReference type="Gene3D" id="3.30.300.20">
    <property type="match status" value="1"/>
</dbReference>
<evidence type="ECO:0000256" key="4">
    <source>
        <dbReference type="ARBA" id="ARBA00022884"/>
    </source>
</evidence>
<sequence>MIKKYGIVAIVGKPNVGKSTLINAIMKKKVSIISNKPQTTRNAVKEIYEDDESAIIFTDTPGFHEPSNKLDLFLNHEIEISYKEANVILFVTTMDKELDANDFEIINLIKEANKENIILVISKAEMAKNQDQIDERIHFLKKHLVFKDVVQISALHAINIDKLISTIKNYLHKDVVTDYFRQKAEKEDKFVITEIIREQCLLNLNHEVPHGVGVEIDESKYNQEANHWIIKASIIIEKNSHKPIIIGQNGTMIKKISMGARKQLHEIYDCHISLTIFVKVENNWRDNNNIIKSLGYKIKK</sequence>
<evidence type="ECO:0000256" key="1">
    <source>
        <dbReference type="ARBA" id="ARBA00007921"/>
    </source>
</evidence>
<organism evidence="11 12">
    <name type="scientific">Ureaplasma parvum</name>
    <name type="common">Ureaplasma urealyticum biotype 1</name>
    <dbReference type="NCBI Taxonomy" id="134821"/>
    <lineage>
        <taxon>Bacteria</taxon>
        <taxon>Bacillati</taxon>
        <taxon>Mycoplasmatota</taxon>
        <taxon>Mycoplasmoidales</taxon>
        <taxon>Mycoplasmoidaceae</taxon>
        <taxon>Ureaplasma</taxon>
    </lineage>
</organism>
<dbReference type="CDD" id="cd04163">
    <property type="entry name" value="Era"/>
    <property type="match status" value="1"/>
</dbReference>
<dbReference type="GO" id="GO:0005829">
    <property type="term" value="C:cytosol"/>
    <property type="evidence" value="ECO:0007669"/>
    <property type="project" value="TreeGrafter"/>
</dbReference>
<dbReference type="CDD" id="cd22534">
    <property type="entry name" value="KH-II_Era"/>
    <property type="match status" value="1"/>
</dbReference>
<feature type="binding site" evidence="6">
    <location>
        <begin position="122"/>
        <end position="125"/>
    </location>
    <ligand>
        <name>GTP</name>
        <dbReference type="ChEBI" id="CHEBI:37565"/>
    </ligand>
</feature>
<accession>A0AAC9T3L0</accession>
<comment type="subcellular location">
    <subcellularLocation>
        <location evidence="6">Cytoplasm</location>
    </subcellularLocation>
    <subcellularLocation>
        <location evidence="6">Cell membrane</location>
        <topology evidence="6">Peripheral membrane protein</topology>
    </subcellularLocation>
</comment>
<evidence type="ECO:0000259" key="9">
    <source>
        <dbReference type="PROSITE" id="PS50823"/>
    </source>
</evidence>
<evidence type="ECO:0000256" key="2">
    <source>
        <dbReference type="ARBA" id="ARBA00020484"/>
    </source>
</evidence>
<dbReference type="InterPro" id="IPR006073">
    <property type="entry name" value="GTP-bd"/>
</dbReference>
<dbReference type="InterPro" id="IPR009019">
    <property type="entry name" value="KH_sf_prok-type"/>
</dbReference>
<dbReference type="GO" id="GO:0005886">
    <property type="term" value="C:plasma membrane"/>
    <property type="evidence" value="ECO:0007669"/>
    <property type="project" value="UniProtKB-SubCell"/>
</dbReference>
<evidence type="ECO:0000313" key="12">
    <source>
        <dbReference type="Proteomes" id="UP000197054"/>
    </source>
</evidence>
<dbReference type="GO" id="GO:0070181">
    <property type="term" value="F:small ribosomal subunit rRNA binding"/>
    <property type="evidence" value="ECO:0007669"/>
    <property type="project" value="UniProtKB-UniRule"/>
</dbReference>
<keyword evidence="3 6" id="KW-0547">Nucleotide-binding</keyword>
<comment type="subunit">
    <text evidence="6">Monomer.</text>
</comment>
<dbReference type="SUPFAM" id="SSF54814">
    <property type="entry name" value="Prokaryotic type KH domain (KH-domain type II)"/>
    <property type="match status" value="1"/>
</dbReference>
<evidence type="ECO:0000256" key="7">
    <source>
        <dbReference type="PROSITE-ProRule" id="PRU01050"/>
    </source>
</evidence>
<name>A0AAC9T3L0_UREPR</name>
<keyword evidence="4 6" id="KW-0694">RNA-binding</keyword>
<protein>
    <recommendedName>
        <fullName evidence="2 6">GTPase Era</fullName>
    </recommendedName>
</protein>
<feature type="region of interest" description="G5" evidence="7">
    <location>
        <begin position="152"/>
        <end position="154"/>
    </location>
</feature>
<dbReference type="Pfam" id="PF01926">
    <property type="entry name" value="MMR_HSR1"/>
    <property type="match status" value="1"/>
</dbReference>
<dbReference type="InterPro" id="IPR004044">
    <property type="entry name" value="KH_dom_type_2"/>
</dbReference>
<dbReference type="PROSITE" id="PS50823">
    <property type="entry name" value="KH_TYPE_2"/>
    <property type="match status" value="1"/>
</dbReference>
<evidence type="ECO:0000313" key="11">
    <source>
        <dbReference type="EMBL" id="ASD30148.1"/>
    </source>
</evidence>
<dbReference type="InterPro" id="IPR015946">
    <property type="entry name" value="KH_dom-like_a/b"/>
</dbReference>
<keyword evidence="6" id="KW-0472">Membrane</keyword>
<evidence type="ECO:0000256" key="3">
    <source>
        <dbReference type="ARBA" id="ARBA00022741"/>
    </source>
</evidence>
<feature type="region of interest" description="G2" evidence="7">
    <location>
        <begin position="38"/>
        <end position="42"/>
    </location>
</feature>
<gene>
    <name evidence="6" type="primary">era</name>
    <name evidence="11" type="ORF">CEG42_02935</name>
</gene>
<feature type="region of interest" description="G4" evidence="7">
    <location>
        <begin position="122"/>
        <end position="125"/>
    </location>
</feature>
<evidence type="ECO:0000256" key="6">
    <source>
        <dbReference type="HAMAP-Rule" id="MF_00367"/>
    </source>
</evidence>
<evidence type="ECO:0000259" key="10">
    <source>
        <dbReference type="PROSITE" id="PS51713"/>
    </source>
</evidence>
<keyword evidence="6" id="KW-0690">Ribosome biogenesis</keyword>
<evidence type="ECO:0000256" key="5">
    <source>
        <dbReference type="ARBA" id="ARBA00023134"/>
    </source>
</evidence>
<dbReference type="InterPro" id="IPR027417">
    <property type="entry name" value="P-loop_NTPase"/>
</dbReference>
<dbReference type="GO" id="GO:0000028">
    <property type="term" value="P:ribosomal small subunit assembly"/>
    <property type="evidence" value="ECO:0007669"/>
    <property type="project" value="TreeGrafter"/>
</dbReference>
<dbReference type="PANTHER" id="PTHR42698:SF1">
    <property type="entry name" value="GTPASE ERA, MITOCHONDRIAL"/>
    <property type="match status" value="1"/>
</dbReference>
<comment type="similarity">
    <text evidence="1 6 7 8">Belongs to the TRAFAC class TrmE-Era-EngA-EngB-Septin-like GTPase superfamily. Era GTPase family.</text>
</comment>
<dbReference type="NCBIfam" id="TIGR00231">
    <property type="entry name" value="small_GTP"/>
    <property type="match status" value="1"/>
</dbReference>
<feature type="binding site" evidence="6">
    <location>
        <begin position="59"/>
        <end position="63"/>
    </location>
    <ligand>
        <name>GTP</name>
        <dbReference type="ChEBI" id="CHEBI:37565"/>
    </ligand>
</feature>
<dbReference type="InterPro" id="IPR030388">
    <property type="entry name" value="G_ERA_dom"/>
</dbReference>
<dbReference type="InterPro" id="IPR005225">
    <property type="entry name" value="Small_GTP-bd"/>
</dbReference>
<dbReference type="GO" id="GO:0043024">
    <property type="term" value="F:ribosomal small subunit binding"/>
    <property type="evidence" value="ECO:0007669"/>
    <property type="project" value="TreeGrafter"/>
</dbReference>
<dbReference type="Gene3D" id="3.40.50.300">
    <property type="entry name" value="P-loop containing nucleotide triphosphate hydrolases"/>
    <property type="match status" value="1"/>
</dbReference>
<feature type="domain" description="Era-type G" evidence="10">
    <location>
        <begin position="4"/>
        <end position="173"/>
    </location>
</feature>
<dbReference type="GO" id="GO:0003924">
    <property type="term" value="F:GTPase activity"/>
    <property type="evidence" value="ECO:0007669"/>
    <property type="project" value="UniProtKB-UniRule"/>
</dbReference>
<dbReference type="PANTHER" id="PTHR42698">
    <property type="entry name" value="GTPASE ERA"/>
    <property type="match status" value="1"/>
</dbReference>
<dbReference type="AlphaFoldDB" id="A0AAC9T3L0"/>
<keyword evidence="6" id="KW-0699">rRNA-binding</keyword>
<dbReference type="SUPFAM" id="SSF52540">
    <property type="entry name" value="P-loop containing nucleoside triphosphate hydrolases"/>
    <property type="match status" value="1"/>
</dbReference>
<feature type="region of interest" description="G1" evidence="7">
    <location>
        <begin position="12"/>
        <end position="19"/>
    </location>
</feature>
<comment type="function">
    <text evidence="6">An essential GTPase that binds both GDP and GTP, with rapid nucleotide exchange. Plays a role in 16S rRNA processing and 30S ribosomal subunit biogenesis and possibly also in cell cycle regulation and energy metabolism.</text>
</comment>